<feature type="transmembrane region" description="Helical" evidence="6">
    <location>
        <begin position="720"/>
        <end position="741"/>
    </location>
</feature>
<organism evidence="7 8">
    <name type="scientific">Porites lobata</name>
    <dbReference type="NCBI Taxonomy" id="104759"/>
    <lineage>
        <taxon>Eukaryota</taxon>
        <taxon>Metazoa</taxon>
        <taxon>Cnidaria</taxon>
        <taxon>Anthozoa</taxon>
        <taxon>Hexacorallia</taxon>
        <taxon>Scleractinia</taxon>
        <taxon>Fungiina</taxon>
        <taxon>Poritidae</taxon>
        <taxon>Porites</taxon>
    </lineage>
</organism>
<feature type="transmembrane region" description="Helical" evidence="6">
    <location>
        <begin position="67"/>
        <end position="89"/>
    </location>
</feature>
<keyword evidence="2 6" id="KW-0812">Transmembrane</keyword>
<evidence type="ECO:0000256" key="4">
    <source>
        <dbReference type="ARBA" id="ARBA00023136"/>
    </source>
</evidence>
<reference evidence="7 8" key="1">
    <citation type="submission" date="2022-05" db="EMBL/GenBank/DDBJ databases">
        <authorList>
            <consortium name="Genoscope - CEA"/>
            <person name="William W."/>
        </authorList>
    </citation>
    <scope>NUCLEOTIDE SEQUENCE [LARGE SCALE GENOMIC DNA]</scope>
</reference>
<dbReference type="EMBL" id="CALNXK010000182">
    <property type="protein sequence ID" value="CAH3173532.1"/>
    <property type="molecule type" value="Genomic_DNA"/>
</dbReference>
<sequence length="805" mass="91528">MHRSKCTLVESLPQEVVNKDLLQAVEKVYKPLLVLMKCFGLYFDDEPISGLAQTPHCSRSKGCKSRFYCGIGVAGLWFNVAMPLVGVFYDSDDLFLLLVFVLWSLLAALNGTICLIVLPLRKKRESRFKNFLLKLVTIRTGSIDFKIVRSKAKNFLIMFLVFFAFSLVSAVTLYKIENMSFANYKPWQAWYGFRVVGLLILILGCGFWLLPVIFFCISCLVIETLFDDLYAKMPAMEMTELKARHQRLCEVVELADCMFSHLLIVIVGLSIALICFYFYHIVNFVQIGSYISIFVTSFWILSTMVLLAVIMVFGSRVNEKRLIGCVQFTVYLCKSIFPSQRDSTQIIMFMLLLLNLQGQQKGLSLGGVTVINKSLSLTHKENTIQLFSSDLLRLFSSEIMSFPVEPERHQQSNPRNFLAPNPGPNPDISPAILFESFQNEEVNQELLQAVEATYRPLLKLMKVFGLYFEDVSLRRVGQNSSPQSTSFKHKGYISRIYCGFVITGLWFHVVVPLVSVFLEPRPYLFLLFVIWHLLAALVATICLIVLPLRRTSNSRFQIFLSKVIKIKTNTVNLKKAKAKGRNHLILFSCFFVCSIAGTIVMDKVVNINIANHKPWYAWYGFRITAVASIIIGCGIWVLPLIFFCLSCLIMEALFDDLYTQMPVMEFTELKKRLKKLCEVVELADRMFSPIFFVTVGLYITIMCFNFYHIVNLPQENRFTFLSVTLFWVLVTAALLAIIMVFGSTINEKVEGIQQVLQTLPVASEEPGKILMLILLIMNLQGQPRGLSIGGLTIINKSLSLTVNMI</sequence>
<feature type="transmembrane region" description="Helical" evidence="6">
    <location>
        <begin position="496"/>
        <end position="518"/>
    </location>
</feature>
<evidence type="ECO:0000256" key="6">
    <source>
        <dbReference type="SAM" id="Phobius"/>
    </source>
</evidence>
<dbReference type="PANTHER" id="PTHR21421:SF29">
    <property type="entry name" value="GUSTATORY RECEPTOR 5A FOR TREHALOSE-RELATED"/>
    <property type="match status" value="1"/>
</dbReference>
<feature type="transmembrane region" description="Helical" evidence="6">
    <location>
        <begin position="262"/>
        <end position="281"/>
    </location>
</feature>
<accession>A0ABN8R4B5</accession>
<dbReference type="Proteomes" id="UP001159405">
    <property type="component" value="Unassembled WGS sequence"/>
</dbReference>
<dbReference type="Pfam" id="PF08395">
    <property type="entry name" value="7tm_7"/>
    <property type="match status" value="2"/>
</dbReference>
<dbReference type="InterPro" id="IPR013604">
    <property type="entry name" value="7TM_chemorcpt"/>
</dbReference>
<comment type="caution">
    <text evidence="7">The sequence shown here is derived from an EMBL/GenBank/DDBJ whole genome shotgun (WGS) entry which is preliminary data.</text>
</comment>
<evidence type="ECO:0000313" key="7">
    <source>
        <dbReference type="EMBL" id="CAH3173532.1"/>
    </source>
</evidence>
<keyword evidence="4 6" id="KW-0472">Membrane</keyword>
<feature type="transmembrane region" description="Helical" evidence="6">
    <location>
        <begin position="196"/>
        <end position="226"/>
    </location>
</feature>
<evidence type="ECO:0000256" key="2">
    <source>
        <dbReference type="ARBA" id="ARBA00022692"/>
    </source>
</evidence>
<feature type="transmembrane region" description="Helical" evidence="6">
    <location>
        <begin position="155"/>
        <end position="176"/>
    </location>
</feature>
<comment type="subcellular location">
    <subcellularLocation>
        <location evidence="1">Membrane</location>
        <topology evidence="1">Multi-pass membrane protein</topology>
    </subcellularLocation>
</comment>
<proteinExistence type="predicted"/>
<feature type="transmembrane region" description="Helical" evidence="6">
    <location>
        <begin position="524"/>
        <end position="546"/>
    </location>
</feature>
<name>A0ABN8R4B5_9CNID</name>
<evidence type="ECO:0008006" key="9">
    <source>
        <dbReference type="Google" id="ProtNLM"/>
    </source>
</evidence>
<gene>
    <name evidence="7" type="ORF">PLOB_00014163</name>
</gene>
<keyword evidence="5" id="KW-0675">Receptor</keyword>
<feature type="transmembrane region" description="Helical" evidence="6">
    <location>
        <begin position="690"/>
        <end position="708"/>
    </location>
</feature>
<evidence type="ECO:0000256" key="1">
    <source>
        <dbReference type="ARBA" id="ARBA00004141"/>
    </source>
</evidence>
<feature type="transmembrane region" description="Helical" evidence="6">
    <location>
        <begin position="621"/>
        <end position="654"/>
    </location>
</feature>
<feature type="transmembrane region" description="Helical" evidence="6">
    <location>
        <begin position="287"/>
        <end position="313"/>
    </location>
</feature>
<protein>
    <recommendedName>
        <fullName evidence="9">Gustatory receptor</fullName>
    </recommendedName>
</protein>
<feature type="transmembrane region" description="Helical" evidence="6">
    <location>
        <begin position="584"/>
        <end position="601"/>
    </location>
</feature>
<evidence type="ECO:0000256" key="5">
    <source>
        <dbReference type="ARBA" id="ARBA00023170"/>
    </source>
</evidence>
<evidence type="ECO:0000256" key="3">
    <source>
        <dbReference type="ARBA" id="ARBA00022989"/>
    </source>
</evidence>
<evidence type="ECO:0000313" key="8">
    <source>
        <dbReference type="Proteomes" id="UP001159405"/>
    </source>
</evidence>
<dbReference type="PANTHER" id="PTHR21421">
    <property type="entry name" value="GUSTATORY RECEPTOR"/>
    <property type="match status" value="1"/>
</dbReference>
<keyword evidence="8" id="KW-1185">Reference proteome</keyword>
<feature type="transmembrane region" description="Helical" evidence="6">
    <location>
        <begin position="95"/>
        <end position="120"/>
    </location>
</feature>
<keyword evidence="3 6" id="KW-1133">Transmembrane helix</keyword>